<evidence type="ECO:0000313" key="2">
    <source>
        <dbReference type="EMBL" id="RXH58428.1"/>
    </source>
</evidence>
<evidence type="ECO:0000256" key="1">
    <source>
        <dbReference type="SAM" id="MobiDB-lite"/>
    </source>
</evidence>
<sequence length="44" mass="4466">MGVGGREGIGLPSFGVTAKNGPPQQKTQIPFGNDNQKGNGEGQP</sequence>
<feature type="compositionally biased region" description="Polar residues" evidence="1">
    <location>
        <begin position="22"/>
        <end position="38"/>
    </location>
</feature>
<proteinExistence type="predicted"/>
<name>A0A4Q0T8E7_9BACT</name>
<organism evidence="2 3">
    <name type="scientific">Granulicella sibirica</name>
    <dbReference type="NCBI Taxonomy" id="2479048"/>
    <lineage>
        <taxon>Bacteria</taxon>
        <taxon>Pseudomonadati</taxon>
        <taxon>Acidobacteriota</taxon>
        <taxon>Terriglobia</taxon>
        <taxon>Terriglobales</taxon>
        <taxon>Acidobacteriaceae</taxon>
        <taxon>Granulicella</taxon>
    </lineage>
</organism>
<dbReference type="Proteomes" id="UP000289437">
    <property type="component" value="Unassembled WGS sequence"/>
</dbReference>
<comment type="caution">
    <text evidence="2">The sequence shown here is derived from an EMBL/GenBank/DDBJ whole genome shotgun (WGS) entry which is preliminary data.</text>
</comment>
<feature type="region of interest" description="Disordered" evidence="1">
    <location>
        <begin position="1"/>
        <end position="44"/>
    </location>
</feature>
<reference evidence="3" key="2">
    <citation type="submission" date="2019-02" db="EMBL/GenBank/DDBJ databases">
        <title>Granulicella sibirica sp. nov., a psychrotolerant acidobacterium isolated from an organic soil layer in forested tundra, West Siberia.</title>
        <authorList>
            <person name="Oshkin I.Y."/>
            <person name="Kulichevskaya I.S."/>
            <person name="Rijpstra W.I.C."/>
            <person name="Sinninghe Damste J.S."/>
            <person name="Rakitin A.L."/>
            <person name="Ravin N.V."/>
            <person name="Dedysh S.N."/>
        </authorList>
    </citation>
    <scope>NUCLEOTIDE SEQUENCE [LARGE SCALE GENOMIC DNA]</scope>
    <source>
        <strain evidence="3">AF10</strain>
    </source>
</reference>
<keyword evidence="3" id="KW-1185">Reference proteome</keyword>
<gene>
    <name evidence="2" type="ORF">GRAN_1738</name>
</gene>
<dbReference type="AlphaFoldDB" id="A0A4Q0T8E7"/>
<accession>A0A4Q0T8E7</accession>
<reference evidence="2 3" key="1">
    <citation type="submission" date="2018-11" db="EMBL/GenBank/DDBJ databases">
        <authorList>
            <person name="Mardanov A.V."/>
            <person name="Ravin N.V."/>
            <person name="Dedysh S.N."/>
        </authorList>
    </citation>
    <scope>NUCLEOTIDE SEQUENCE [LARGE SCALE GENOMIC DNA]</scope>
    <source>
        <strain evidence="2 3">AF10</strain>
    </source>
</reference>
<evidence type="ECO:0000313" key="3">
    <source>
        <dbReference type="Proteomes" id="UP000289437"/>
    </source>
</evidence>
<dbReference type="EMBL" id="RDSM01000001">
    <property type="protein sequence ID" value="RXH58428.1"/>
    <property type="molecule type" value="Genomic_DNA"/>
</dbReference>
<protein>
    <submittedName>
        <fullName evidence="2">Uncharacterized protein</fullName>
    </submittedName>
</protein>